<gene>
    <name evidence="1" type="ORF">BRLA_c030970</name>
</gene>
<reference evidence="1 2" key="1">
    <citation type="journal article" date="2011" name="J. Bacteriol.">
        <title>Genome sequence of Brevibacillus laterosporus LMG 15441, a pathogen of invertebrates.</title>
        <authorList>
            <person name="Djukic M."/>
            <person name="Poehlein A."/>
            <person name="Thurmer A."/>
            <person name="Daniel R."/>
        </authorList>
    </citation>
    <scope>NUCLEOTIDE SEQUENCE [LARGE SCALE GENOMIC DNA]</scope>
    <source>
        <strain evidence="1 2">LMG 15441</strain>
    </source>
</reference>
<dbReference type="EMBL" id="CP007806">
    <property type="protein sequence ID" value="AIG27409.1"/>
    <property type="molecule type" value="Genomic_DNA"/>
</dbReference>
<sequence length="107" mass="11713">MVISLTNSCLEVLAEHLLTKVVSAEVELDNKTVQAGLTKTREGTLVKFIISLGADSSGVITNRILKNDLGEVFWSDKVGKVRIIKPKRDMQIVIPIDVSWLEGGGKH</sequence>
<dbReference type="HOGENOM" id="CLU_2204995_0_0_9"/>
<organism evidence="1 2">
    <name type="scientific">Brevibacillus laterosporus LMG 15441</name>
    <dbReference type="NCBI Taxonomy" id="1042163"/>
    <lineage>
        <taxon>Bacteria</taxon>
        <taxon>Bacillati</taxon>
        <taxon>Bacillota</taxon>
        <taxon>Bacilli</taxon>
        <taxon>Bacillales</taxon>
        <taxon>Paenibacillaceae</taxon>
        <taxon>Brevibacillus</taxon>
    </lineage>
</organism>
<evidence type="ECO:0000313" key="2">
    <source>
        <dbReference type="Proteomes" id="UP000005850"/>
    </source>
</evidence>
<dbReference type="Proteomes" id="UP000005850">
    <property type="component" value="Chromosome"/>
</dbReference>
<protein>
    <submittedName>
        <fullName evidence="1">Uncharacterized protein</fullName>
    </submittedName>
</protein>
<name>A0A075R6G1_BRELA</name>
<accession>A0A075R6G1</accession>
<dbReference type="AlphaFoldDB" id="A0A075R6G1"/>
<proteinExistence type="predicted"/>
<dbReference type="STRING" id="1042163.BRLA_c030970"/>
<evidence type="ECO:0000313" key="1">
    <source>
        <dbReference type="EMBL" id="AIG27409.1"/>
    </source>
</evidence>
<dbReference type="RefSeq" id="WP_003337147.1">
    <property type="nucleotide sequence ID" value="NZ_CP007806.1"/>
</dbReference>
<dbReference type="KEGG" id="blr:BRLA_c030970"/>
<keyword evidence="2" id="KW-1185">Reference proteome</keyword>